<dbReference type="InterPro" id="IPR016181">
    <property type="entry name" value="Acyl_CoA_acyltransferase"/>
</dbReference>
<keyword evidence="14" id="KW-1185">Reference proteome</keyword>
<evidence type="ECO:0000256" key="2">
    <source>
        <dbReference type="ARBA" id="ARBA00004496"/>
    </source>
</evidence>
<sequence>MDPIDLANSKTLTQFAQEYLPPSKEWTAWTHPQTHAEFELVLQAPKQLAIADFDACFDLIELTSSQDYKNSKDGWKPRSKRKEMNLDDLKYILIKSAQGSVDGFLSFMPTYEDGYPVIYCYEIHLSPALQGTGLGTSLMQMLDFVAAKVPGTAKIMLTCFTCNERGMKFYDHLGYSKDEYSPLPKMLRNGTKVEEEYAILSKVLMDLSRYQNTGQSLPPSSYHQ</sequence>
<comment type="caution">
    <text evidence="13">The sequence shown here is derived from an EMBL/GenBank/DDBJ whole genome shotgun (WGS) entry which is preliminary data.</text>
</comment>
<dbReference type="EC" id="2.3.1.257" evidence="4"/>
<organism evidence="13 14">
    <name type="scientific">Amylocarpus encephaloides</name>
    <dbReference type="NCBI Taxonomy" id="45428"/>
    <lineage>
        <taxon>Eukaryota</taxon>
        <taxon>Fungi</taxon>
        <taxon>Dikarya</taxon>
        <taxon>Ascomycota</taxon>
        <taxon>Pezizomycotina</taxon>
        <taxon>Leotiomycetes</taxon>
        <taxon>Helotiales</taxon>
        <taxon>Helotiales incertae sedis</taxon>
        <taxon>Amylocarpus</taxon>
    </lineage>
</organism>
<evidence type="ECO:0000256" key="6">
    <source>
        <dbReference type="ARBA" id="ARBA00022490"/>
    </source>
</evidence>
<dbReference type="GO" id="GO:0005737">
    <property type="term" value="C:cytoplasm"/>
    <property type="evidence" value="ECO:0007669"/>
    <property type="project" value="UniProtKB-SubCell"/>
</dbReference>
<keyword evidence="7" id="KW-0808">Transferase</keyword>
<comment type="subcellular location">
    <subcellularLocation>
        <location evidence="2">Cytoplasm</location>
    </subcellularLocation>
    <subcellularLocation>
        <location evidence="1">Nucleus</location>
    </subcellularLocation>
</comment>
<comment type="similarity">
    <text evidence="3">Belongs to the acetyltransferase family. NAA40 subfamily.</text>
</comment>
<dbReference type="EMBL" id="MU251456">
    <property type="protein sequence ID" value="KAG9234657.1"/>
    <property type="molecule type" value="Genomic_DNA"/>
</dbReference>
<name>A0A9P8C5X2_9HELO</name>
<dbReference type="AlphaFoldDB" id="A0A9P8C5X2"/>
<evidence type="ECO:0000256" key="11">
    <source>
        <dbReference type="ARBA" id="ARBA00049524"/>
    </source>
</evidence>
<reference evidence="13" key="1">
    <citation type="journal article" date="2021" name="IMA Fungus">
        <title>Genomic characterization of three marine fungi, including Emericellopsis atlantica sp. nov. with signatures of a generalist lifestyle and marine biomass degradation.</title>
        <authorList>
            <person name="Hagestad O.C."/>
            <person name="Hou L."/>
            <person name="Andersen J.H."/>
            <person name="Hansen E.H."/>
            <person name="Altermark B."/>
            <person name="Li C."/>
            <person name="Kuhnert E."/>
            <person name="Cox R.J."/>
            <person name="Crous P.W."/>
            <person name="Spatafora J.W."/>
            <person name="Lail K."/>
            <person name="Amirebrahimi M."/>
            <person name="Lipzen A."/>
            <person name="Pangilinan J."/>
            <person name="Andreopoulos W."/>
            <person name="Hayes R.D."/>
            <person name="Ng V."/>
            <person name="Grigoriev I.V."/>
            <person name="Jackson S.A."/>
            <person name="Sutton T.D.S."/>
            <person name="Dobson A.D.W."/>
            <person name="Rama T."/>
        </authorList>
    </citation>
    <scope>NUCLEOTIDE SEQUENCE</scope>
    <source>
        <strain evidence="13">TRa018bII</strain>
    </source>
</reference>
<evidence type="ECO:0000256" key="3">
    <source>
        <dbReference type="ARBA" id="ARBA00008870"/>
    </source>
</evidence>
<comment type="catalytic activity">
    <reaction evidence="10">
        <text>N-terminal L-seryl-[histone H2A] + acetyl-CoA = N-terminal N(alpha)-acetyl-L-seryl-[histone H2A] + CoA + H(+)</text>
        <dbReference type="Rhea" id="RHEA:50600"/>
        <dbReference type="Rhea" id="RHEA-COMP:12742"/>
        <dbReference type="Rhea" id="RHEA-COMP:12744"/>
        <dbReference type="ChEBI" id="CHEBI:15378"/>
        <dbReference type="ChEBI" id="CHEBI:57287"/>
        <dbReference type="ChEBI" id="CHEBI:57288"/>
        <dbReference type="ChEBI" id="CHEBI:64738"/>
        <dbReference type="ChEBI" id="CHEBI:83690"/>
        <dbReference type="EC" id="2.3.1.257"/>
    </reaction>
</comment>
<evidence type="ECO:0000259" key="12">
    <source>
        <dbReference type="PROSITE" id="PS51186"/>
    </source>
</evidence>
<dbReference type="GO" id="GO:0005634">
    <property type="term" value="C:nucleus"/>
    <property type="evidence" value="ECO:0007669"/>
    <property type="project" value="UniProtKB-SubCell"/>
</dbReference>
<keyword evidence="8" id="KW-0539">Nucleus</keyword>
<dbReference type="PANTHER" id="PTHR20531:SF1">
    <property type="entry name" value="N-ALPHA-ACETYLTRANSFERASE 40"/>
    <property type="match status" value="1"/>
</dbReference>
<evidence type="ECO:0000256" key="1">
    <source>
        <dbReference type="ARBA" id="ARBA00004123"/>
    </source>
</evidence>
<evidence type="ECO:0000256" key="8">
    <source>
        <dbReference type="ARBA" id="ARBA00023242"/>
    </source>
</evidence>
<dbReference type="GO" id="GO:0010485">
    <property type="term" value="F:histone H4 acetyltransferase activity"/>
    <property type="evidence" value="ECO:0007669"/>
    <property type="project" value="InterPro"/>
</dbReference>
<evidence type="ECO:0000256" key="4">
    <source>
        <dbReference type="ARBA" id="ARBA00012950"/>
    </source>
</evidence>
<evidence type="ECO:0000256" key="7">
    <source>
        <dbReference type="ARBA" id="ARBA00022679"/>
    </source>
</evidence>
<dbReference type="GO" id="GO:1990189">
    <property type="term" value="F:protein N-terminal-serine acetyltransferase activity"/>
    <property type="evidence" value="ECO:0007669"/>
    <property type="project" value="UniProtKB-EC"/>
</dbReference>
<dbReference type="SUPFAM" id="SSF55729">
    <property type="entry name" value="Acyl-CoA N-acyltransferases (Nat)"/>
    <property type="match status" value="1"/>
</dbReference>
<evidence type="ECO:0000313" key="13">
    <source>
        <dbReference type="EMBL" id="KAG9234657.1"/>
    </source>
</evidence>
<dbReference type="PANTHER" id="PTHR20531">
    <property type="entry name" value="N-ALPHA-ACETYLTRANSFERASE 40"/>
    <property type="match status" value="1"/>
</dbReference>
<evidence type="ECO:0000256" key="5">
    <source>
        <dbReference type="ARBA" id="ARBA00015043"/>
    </source>
</evidence>
<dbReference type="PROSITE" id="PS51186">
    <property type="entry name" value="GNAT"/>
    <property type="match status" value="1"/>
</dbReference>
<evidence type="ECO:0000313" key="14">
    <source>
        <dbReference type="Proteomes" id="UP000824998"/>
    </source>
</evidence>
<keyword evidence="9" id="KW-0012">Acyltransferase</keyword>
<dbReference type="Gene3D" id="3.40.630.30">
    <property type="match status" value="1"/>
</dbReference>
<accession>A0A9P8C5X2</accession>
<dbReference type="Pfam" id="PF00583">
    <property type="entry name" value="Acetyltransf_1"/>
    <property type="match status" value="1"/>
</dbReference>
<dbReference type="GO" id="GO:0043998">
    <property type="term" value="F:histone H2A acetyltransferase activity"/>
    <property type="evidence" value="ECO:0007669"/>
    <property type="project" value="InterPro"/>
</dbReference>
<keyword evidence="6" id="KW-0963">Cytoplasm</keyword>
<feature type="domain" description="N-acetyltransferase" evidence="12">
    <location>
        <begin position="40"/>
        <end position="206"/>
    </location>
</feature>
<dbReference type="InterPro" id="IPR000182">
    <property type="entry name" value="GNAT_dom"/>
</dbReference>
<evidence type="ECO:0000256" key="9">
    <source>
        <dbReference type="ARBA" id="ARBA00023315"/>
    </source>
</evidence>
<evidence type="ECO:0000256" key="10">
    <source>
        <dbReference type="ARBA" id="ARBA00047821"/>
    </source>
</evidence>
<dbReference type="Proteomes" id="UP000824998">
    <property type="component" value="Unassembled WGS sequence"/>
</dbReference>
<proteinExistence type="inferred from homology"/>
<protein>
    <recommendedName>
        <fullName evidence="5">N-alpha-acetyltransferase 40</fullName>
        <ecNumber evidence="4">2.3.1.257</ecNumber>
    </recommendedName>
</protein>
<gene>
    <name evidence="13" type="ORF">BJ875DRAFT_375969</name>
</gene>
<dbReference type="OrthoDB" id="424551at2759"/>
<dbReference type="InterPro" id="IPR039949">
    <property type="entry name" value="NAA40"/>
</dbReference>
<comment type="catalytic activity">
    <reaction evidence="11">
        <text>N-terminal L-seryl-[histone H4] + acetyl-CoA = N-terminal N(alpha)-acetyl-L-seryl-[histone H4] + CoA + H(+)</text>
        <dbReference type="Rhea" id="RHEA:50596"/>
        <dbReference type="Rhea" id="RHEA-COMP:12740"/>
        <dbReference type="Rhea" id="RHEA-COMP:12743"/>
        <dbReference type="ChEBI" id="CHEBI:15378"/>
        <dbReference type="ChEBI" id="CHEBI:57287"/>
        <dbReference type="ChEBI" id="CHEBI:57288"/>
        <dbReference type="ChEBI" id="CHEBI:64738"/>
        <dbReference type="ChEBI" id="CHEBI:83690"/>
        <dbReference type="EC" id="2.3.1.257"/>
    </reaction>
</comment>